<accession>A0A8C4XAG2</accession>
<dbReference type="InterPro" id="IPR017441">
    <property type="entry name" value="Protein_kinase_ATP_BS"/>
</dbReference>
<keyword evidence="8 14" id="KW-0067">ATP-binding</keyword>
<evidence type="ECO:0000256" key="2">
    <source>
        <dbReference type="ARBA" id="ARBA00012434"/>
    </source>
</evidence>
<dbReference type="InterPro" id="IPR032710">
    <property type="entry name" value="NTF2-like_dom_sf"/>
</dbReference>
<name>A0A8C4XAG2_ERPCA</name>
<reference evidence="16" key="3">
    <citation type="submission" date="2025-09" db="UniProtKB">
        <authorList>
            <consortium name="Ensembl"/>
        </authorList>
    </citation>
    <scope>IDENTIFICATION</scope>
</reference>
<dbReference type="Pfam" id="PF00069">
    <property type="entry name" value="Pkinase"/>
    <property type="match status" value="1"/>
</dbReference>
<feature type="binding site" evidence="14">
    <location>
        <position position="98"/>
    </location>
    <ligand>
        <name>ATP</name>
        <dbReference type="ChEBI" id="CHEBI:30616"/>
    </ligand>
</feature>
<keyword evidence="3" id="KW-0723">Serine/threonine-protein kinase</keyword>
<comment type="subunit">
    <text evidence="13">CAMK2 is composed of four different chains: alpha, beta, gamma, and delta. The different isoforms assemble into homo- or heteromultimeric holoenzymes composed of 8 to 12 subunits.</text>
</comment>
<dbReference type="SUPFAM" id="SSF54427">
    <property type="entry name" value="NTF2-like"/>
    <property type="match status" value="1"/>
</dbReference>
<feature type="domain" description="Protein kinase" evidence="15">
    <location>
        <begin position="69"/>
        <end position="327"/>
    </location>
</feature>
<dbReference type="GeneTree" id="ENSGT00940000156481"/>
<evidence type="ECO:0000259" key="15">
    <source>
        <dbReference type="PROSITE" id="PS50011"/>
    </source>
</evidence>
<dbReference type="InterPro" id="IPR013543">
    <property type="entry name" value="Ca/CaM-dep_prot_kinase-assoc"/>
</dbReference>
<comment type="similarity">
    <text evidence="1">Belongs to the protein kinase superfamily. CAMK Ser/Thr protein kinase family. CaMK subfamily.</text>
</comment>
<dbReference type="SUPFAM" id="SSF56112">
    <property type="entry name" value="Protein kinase-like (PK-like)"/>
    <property type="match status" value="1"/>
</dbReference>
<keyword evidence="6 14" id="KW-0547">Nucleotide-binding</keyword>
<dbReference type="FunFam" id="3.30.200.20:FF:000239">
    <property type="entry name" value="Calcium/calmodulin-dependent protein kinase type II subunit beta"/>
    <property type="match status" value="1"/>
</dbReference>
<sequence>RVARCVCSLLLHYHHHRTTTPPHHHHHQQAARPQSRRLLLLLTPELQLPRTPRLTWLRLSPPPASQTSTSYTRSLGKGAFSVVRRCVKKSTGQEYAAKIINTKKLSARDHQKLEREARICRLLKHPNIVRLHDSISEEGFHYLVFDLVTGGELFEDIVAREYYSEADASHCIHQILESVNHIHQHDIVHRDLKPENLLLASKLKGAAVKLADFGLAIEVQGEQQAWFGFAGTPGYLSPEVLRKDPYGKPVDIWACGVILYILLVGYPPFWDEDQHKLYQQIKAGAYDFPSPEWDTVTPEAKNLINQMLTINPAKRITADQALKHPWVCQRSTVASMMHRQETVECLRKFNARRKLKGAILTTMLVSRNFSAAKSLLNKKSDGVKKRKSSSSVCLMEPQTTVVHNPADGVKGSTESCNTTEEEEARAGLLHEVKRNAWNSSGQTSDLDHALSIASSSSPVGGSSVQQCRKQDIIKITEQLIEAVNNGDFEAYTRICDPGLTSFEPEALGNLVEGMDFHKFYFENLLSKNSKPVHTTILNPHVHLIGEDAACIAYIRLTQYIDSQGRPRSSQSEETRVWHRRDGKWLNVHFHCSGAPAAPLQ</sequence>
<dbReference type="PANTHER" id="PTHR24347">
    <property type="entry name" value="SERINE/THREONINE-PROTEIN KINASE"/>
    <property type="match status" value="1"/>
</dbReference>
<dbReference type="Gene3D" id="3.30.200.20">
    <property type="entry name" value="Phosphorylase Kinase, domain 1"/>
    <property type="match status" value="1"/>
</dbReference>
<dbReference type="EC" id="2.7.11.17" evidence="2"/>
<dbReference type="InterPro" id="IPR011009">
    <property type="entry name" value="Kinase-like_dom_sf"/>
</dbReference>
<dbReference type="PROSITE" id="PS50011">
    <property type="entry name" value="PROTEIN_KINASE_DOM"/>
    <property type="match status" value="1"/>
</dbReference>
<dbReference type="InterPro" id="IPR008271">
    <property type="entry name" value="Ser/Thr_kinase_AS"/>
</dbReference>
<evidence type="ECO:0000256" key="13">
    <source>
        <dbReference type="ARBA" id="ARBA00064333"/>
    </source>
</evidence>
<dbReference type="Proteomes" id="UP000694620">
    <property type="component" value="Chromosome 2"/>
</dbReference>
<comment type="catalytic activity">
    <reaction evidence="10">
        <text>L-threonyl-[protein] + ATP = O-phospho-L-threonyl-[protein] + ADP + H(+)</text>
        <dbReference type="Rhea" id="RHEA:46608"/>
        <dbReference type="Rhea" id="RHEA-COMP:11060"/>
        <dbReference type="Rhea" id="RHEA-COMP:11605"/>
        <dbReference type="ChEBI" id="CHEBI:15378"/>
        <dbReference type="ChEBI" id="CHEBI:30013"/>
        <dbReference type="ChEBI" id="CHEBI:30616"/>
        <dbReference type="ChEBI" id="CHEBI:61977"/>
        <dbReference type="ChEBI" id="CHEBI:456216"/>
        <dbReference type="EC" id="2.7.11.17"/>
    </reaction>
</comment>
<dbReference type="Gene3D" id="1.10.510.10">
    <property type="entry name" value="Transferase(Phosphotransferase) domain 1"/>
    <property type="match status" value="1"/>
</dbReference>
<keyword evidence="17" id="KW-1185">Reference proteome</keyword>
<dbReference type="GO" id="GO:0005524">
    <property type="term" value="F:ATP binding"/>
    <property type="evidence" value="ECO:0007669"/>
    <property type="project" value="UniProtKB-UniRule"/>
</dbReference>
<evidence type="ECO:0000256" key="8">
    <source>
        <dbReference type="ARBA" id="ARBA00022840"/>
    </source>
</evidence>
<dbReference type="GO" id="GO:0005516">
    <property type="term" value="F:calmodulin binding"/>
    <property type="evidence" value="ECO:0007669"/>
    <property type="project" value="UniProtKB-KW"/>
</dbReference>
<evidence type="ECO:0000256" key="7">
    <source>
        <dbReference type="ARBA" id="ARBA00022777"/>
    </source>
</evidence>
<evidence type="ECO:0000313" key="17">
    <source>
        <dbReference type="Proteomes" id="UP000694620"/>
    </source>
</evidence>
<evidence type="ECO:0000256" key="5">
    <source>
        <dbReference type="ARBA" id="ARBA00022679"/>
    </source>
</evidence>
<dbReference type="Ensembl" id="ENSECRT00000016873.1">
    <property type="protein sequence ID" value="ENSECRP00000016578.1"/>
    <property type="gene ID" value="ENSECRG00000010257.1"/>
</dbReference>
<dbReference type="Gene3D" id="6.10.140.620">
    <property type="match status" value="1"/>
</dbReference>
<comment type="function">
    <text evidence="12">CaM-kinase II (CAMK2) is a prominent kinase in the central nervous system.</text>
</comment>
<evidence type="ECO:0000256" key="9">
    <source>
        <dbReference type="ARBA" id="ARBA00022860"/>
    </source>
</evidence>
<keyword evidence="5" id="KW-0808">Transferase</keyword>
<reference evidence="16" key="2">
    <citation type="submission" date="2025-08" db="UniProtKB">
        <authorList>
            <consortium name="Ensembl"/>
        </authorList>
    </citation>
    <scope>IDENTIFICATION</scope>
</reference>
<keyword evidence="9" id="KW-0112">Calmodulin-binding</keyword>
<protein>
    <recommendedName>
        <fullName evidence="2">calcium/calmodulin-dependent protein kinase</fullName>
        <ecNumber evidence="2">2.7.11.17</ecNumber>
    </recommendedName>
</protein>
<evidence type="ECO:0000256" key="3">
    <source>
        <dbReference type="ARBA" id="ARBA00022527"/>
    </source>
</evidence>
<evidence type="ECO:0000313" key="16">
    <source>
        <dbReference type="Ensembl" id="ENSECRP00000016578.1"/>
    </source>
</evidence>
<dbReference type="Pfam" id="PF08332">
    <property type="entry name" value="CaMKII_AD"/>
    <property type="match status" value="1"/>
</dbReference>
<dbReference type="SMART" id="SM00220">
    <property type="entry name" value="S_TKc"/>
    <property type="match status" value="1"/>
</dbReference>
<dbReference type="AlphaFoldDB" id="A0A8C4XAG2"/>
<dbReference type="FunFam" id="3.10.450.50:FF:000001">
    <property type="entry name" value="calcium/calmodulin-dependent protein kinase type II subunit gamma isoform X1"/>
    <property type="match status" value="1"/>
</dbReference>
<dbReference type="PROSITE" id="PS00107">
    <property type="entry name" value="PROTEIN_KINASE_ATP"/>
    <property type="match status" value="1"/>
</dbReference>
<reference evidence="16" key="1">
    <citation type="submission" date="2021-06" db="EMBL/GenBank/DDBJ databases">
        <authorList>
            <consortium name="Wellcome Sanger Institute Data Sharing"/>
        </authorList>
    </citation>
    <scope>NUCLEOTIDE SEQUENCE [LARGE SCALE GENOMIC DNA]</scope>
</reference>
<evidence type="ECO:0000256" key="4">
    <source>
        <dbReference type="ARBA" id="ARBA00022553"/>
    </source>
</evidence>
<proteinExistence type="inferred from homology"/>
<gene>
    <name evidence="16" type="primary">CAMK2G</name>
    <name evidence="16" type="synonym">camk2g2</name>
</gene>
<keyword evidence="4" id="KW-0597">Phosphoprotein</keyword>
<dbReference type="GO" id="GO:0004683">
    <property type="term" value="F:calcium/calmodulin-dependent protein kinase activity"/>
    <property type="evidence" value="ECO:0007669"/>
    <property type="project" value="UniProtKB-EC"/>
</dbReference>
<evidence type="ECO:0000256" key="6">
    <source>
        <dbReference type="ARBA" id="ARBA00022741"/>
    </source>
</evidence>
<dbReference type="CDD" id="cd14086">
    <property type="entry name" value="STKc_CaMKII"/>
    <property type="match status" value="1"/>
</dbReference>
<dbReference type="PROSITE" id="PS00108">
    <property type="entry name" value="PROTEIN_KINASE_ST"/>
    <property type="match status" value="1"/>
</dbReference>
<dbReference type="Gene3D" id="3.10.450.50">
    <property type="match status" value="1"/>
</dbReference>
<dbReference type="FunFam" id="1.10.510.10:FF:000001">
    <property type="entry name" value="Calcium/calmodulin-dependent protein kinase type II subunit delta"/>
    <property type="match status" value="1"/>
</dbReference>
<keyword evidence="7" id="KW-0418">Kinase</keyword>
<evidence type="ECO:0000256" key="11">
    <source>
        <dbReference type="ARBA" id="ARBA00047430"/>
    </source>
</evidence>
<evidence type="ECO:0000256" key="1">
    <source>
        <dbReference type="ARBA" id="ARBA00005354"/>
    </source>
</evidence>
<comment type="catalytic activity">
    <reaction evidence="11">
        <text>L-seryl-[protein] + ATP = O-phospho-L-seryl-[protein] + ADP + H(+)</text>
        <dbReference type="Rhea" id="RHEA:17989"/>
        <dbReference type="Rhea" id="RHEA-COMP:9863"/>
        <dbReference type="Rhea" id="RHEA-COMP:11604"/>
        <dbReference type="ChEBI" id="CHEBI:15378"/>
        <dbReference type="ChEBI" id="CHEBI:29999"/>
        <dbReference type="ChEBI" id="CHEBI:30616"/>
        <dbReference type="ChEBI" id="CHEBI:83421"/>
        <dbReference type="ChEBI" id="CHEBI:456216"/>
        <dbReference type="EC" id="2.7.11.17"/>
    </reaction>
</comment>
<organism evidence="16 17">
    <name type="scientific">Erpetoichthys calabaricus</name>
    <name type="common">Rope fish</name>
    <name type="synonym">Calamoichthys calabaricus</name>
    <dbReference type="NCBI Taxonomy" id="27687"/>
    <lineage>
        <taxon>Eukaryota</taxon>
        <taxon>Metazoa</taxon>
        <taxon>Chordata</taxon>
        <taxon>Craniata</taxon>
        <taxon>Vertebrata</taxon>
        <taxon>Euteleostomi</taxon>
        <taxon>Actinopterygii</taxon>
        <taxon>Polypteriformes</taxon>
        <taxon>Polypteridae</taxon>
        <taxon>Erpetoichthys</taxon>
    </lineage>
</organism>
<evidence type="ECO:0000256" key="10">
    <source>
        <dbReference type="ARBA" id="ARBA00047307"/>
    </source>
</evidence>
<evidence type="ECO:0000256" key="12">
    <source>
        <dbReference type="ARBA" id="ARBA00056581"/>
    </source>
</evidence>
<dbReference type="InterPro" id="IPR000719">
    <property type="entry name" value="Prot_kinase_dom"/>
</dbReference>
<evidence type="ECO:0000256" key="14">
    <source>
        <dbReference type="PROSITE-ProRule" id="PRU10141"/>
    </source>
</evidence>